<dbReference type="GO" id="GO:0005840">
    <property type="term" value="C:ribosome"/>
    <property type="evidence" value="ECO:0007669"/>
    <property type="project" value="UniProtKB-KW"/>
</dbReference>
<feature type="compositionally biased region" description="Basic residues" evidence="4">
    <location>
        <begin position="69"/>
        <end position="83"/>
    </location>
</feature>
<dbReference type="InterPro" id="IPR038582">
    <property type="entry name" value="Ribosomal_eS31_euk-type_sf"/>
</dbReference>
<dbReference type="InterPro" id="IPR011332">
    <property type="entry name" value="Ribosomal_zn-bd"/>
</dbReference>
<dbReference type="GO" id="GO:0003735">
    <property type="term" value="F:structural constituent of ribosome"/>
    <property type="evidence" value="ECO:0007669"/>
    <property type="project" value="InterPro"/>
</dbReference>
<dbReference type="Pfam" id="PF01599">
    <property type="entry name" value="Ribosomal_S27"/>
    <property type="match status" value="1"/>
</dbReference>
<feature type="region of interest" description="Disordered" evidence="4">
    <location>
        <begin position="63"/>
        <end position="83"/>
    </location>
</feature>
<dbReference type="SUPFAM" id="SSF57829">
    <property type="entry name" value="Zn-binding ribosomal proteins"/>
    <property type="match status" value="1"/>
</dbReference>
<keyword evidence="1" id="KW-0862">Zinc</keyword>
<evidence type="ECO:0000256" key="2">
    <source>
        <dbReference type="ARBA" id="ARBA00022980"/>
    </source>
</evidence>
<feature type="domain" description="Small ribosomal subunit protein eS31" evidence="5">
    <location>
        <begin position="95"/>
        <end position="136"/>
    </location>
</feature>
<protein>
    <submittedName>
        <fullName evidence="6">Rps27A</fullName>
    </submittedName>
</protein>
<name>A9BK41_HEMAN</name>
<dbReference type="GeneID" id="5739756"/>
<dbReference type="GO" id="GO:0006412">
    <property type="term" value="P:translation"/>
    <property type="evidence" value="ECO:0007669"/>
    <property type="project" value="InterPro"/>
</dbReference>
<reference evidence="6 7" key="1">
    <citation type="journal article" date="2007" name="Proc. Natl. Acad. Sci. U.S.A.">
        <title>Nucleomorph genome of Hemiselmis andersenii reveals complete intron loss and compaction as a driver of protein structure and function.</title>
        <authorList>
            <person name="Lane C.E."/>
            <person name="van den Heuvel K."/>
            <person name="Kozera C."/>
            <person name="Curtis B.A."/>
            <person name="Parsons B.J."/>
            <person name="Bowman S."/>
            <person name="Archibald J.M."/>
        </authorList>
    </citation>
    <scope>NUCLEOTIDE SEQUENCE [LARGE SCALE GENOMIC DNA]</scope>
    <source>
        <strain evidence="6 7">CCMP644</strain>
    </source>
</reference>
<sequence>MKLVCPKIEKKNKNSLTLDKTLNFETKIKYSKKIIAKNWFFIKNFLNIFKKYSSTTKYQRHPNFELKGGGKKRKKKTYTKPKKIKHIRKKIKLKTLNYYSVDDGKIKKLRRESPQSPGSFMAEHSDRLTCGKTGLTLVRKD</sequence>
<evidence type="ECO:0000313" key="6">
    <source>
        <dbReference type="EMBL" id="ABW97874.1"/>
    </source>
</evidence>
<evidence type="ECO:0000256" key="4">
    <source>
        <dbReference type="SAM" id="MobiDB-lite"/>
    </source>
</evidence>
<keyword evidence="3" id="KW-0687">Ribonucleoprotein</keyword>
<dbReference type="AlphaFoldDB" id="A9BK41"/>
<dbReference type="RefSeq" id="XP_001712199.1">
    <property type="nucleotide sequence ID" value="XM_001712147.1"/>
</dbReference>
<gene>
    <name evidence="6" type="ORF">HAN_1g27</name>
</gene>
<evidence type="ECO:0000256" key="1">
    <source>
        <dbReference type="ARBA" id="ARBA00022833"/>
    </source>
</evidence>
<organism evidence="6 7">
    <name type="scientific">Hemiselmis andersenii</name>
    <name type="common">Cryptophyte alga</name>
    <dbReference type="NCBI Taxonomy" id="464988"/>
    <lineage>
        <taxon>Eukaryota</taxon>
        <taxon>Cryptophyceae</taxon>
        <taxon>Cryptomonadales</taxon>
        <taxon>Hemiselmidaceae</taxon>
        <taxon>Hemiselmis</taxon>
    </lineage>
</organism>
<evidence type="ECO:0000313" key="7">
    <source>
        <dbReference type="Proteomes" id="UP000243127"/>
    </source>
</evidence>
<dbReference type="SMART" id="SM01402">
    <property type="entry name" value="Ribosomal_S27"/>
    <property type="match status" value="1"/>
</dbReference>
<keyword evidence="2" id="KW-0689">Ribosomal protein</keyword>
<dbReference type="InterPro" id="IPR002906">
    <property type="entry name" value="Ribosomal_eS31"/>
</dbReference>
<dbReference type="Proteomes" id="UP000243127">
    <property type="component" value="Nucleomorph 1"/>
</dbReference>
<evidence type="ECO:0000259" key="5">
    <source>
        <dbReference type="SMART" id="SM01402"/>
    </source>
</evidence>
<proteinExistence type="predicted"/>
<keyword evidence="6" id="KW-0542">Nucleomorph</keyword>
<evidence type="ECO:0000256" key="3">
    <source>
        <dbReference type="ARBA" id="ARBA00023274"/>
    </source>
</evidence>
<dbReference type="Gene3D" id="6.20.50.150">
    <property type="match status" value="1"/>
</dbReference>
<accession>A9BK41</accession>
<dbReference type="EMBL" id="CP000881">
    <property type="protein sequence ID" value="ABW97874.1"/>
    <property type="molecule type" value="Genomic_DNA"/>
</dbReference>
<geneLocation type="nucleomorph" evidence="6"/>
<dbReference type="GO" id="GO:1990904">
    <property type="term" value="C:ribonucleoprotein complex"/>
    <property type="evidence" value="ECO:0007669"/>
    <property type="project" value="UniProtKB-KW"/>
</dbReference>